<dbReference type="InterPro" id="IPR007833">
    <property type="entry name" value="Capsule_polysaccharide_synth"/>
</dbReference>
<organism evidence="2 3">
    <name type="scientific">Sphingomonas glacialis</name>
    <dbReference type="NCBI Taxonomy" id="658225"/>
    <lineage>
        <taxon>Bacteria</taxon>
        <taxon>Pseudomonadati</taxon>
        <taxon>Pseudomonadota</taxon>
        <taxon>Alphaproteobacteria</taxon>
        <taxon>Sphingomonadales</taxon>
        <taxon>Sphingomonadaceae</taxon>
        <taxon>Sphingomonas</taxon>
    </lineage>
</organism>
<evidence type="ECO:0000313" key="2">
    <source>
        <dbReference type="EMBL" id="GHH19405.1"/>
    </source>
</evidence>
<comment type="caution">
    <text evidence="2">The sequence shown here is derived from an EMBL/GenBank/DDBJ whole genome shotgun (WGS) entry which is preliminary data.</text>
</comment>
<name>A0ABQ3LL95_9SPHN</name>
<dbReference type="EMBL" id="BNAQ01000003">
    <property type="protein sequence ID" value="GHH19405.1"/>
    <property type="molecule type" value="Genomic_DNA"/>
</dbReference>
<keyword evidence="3" id="KW-1185">Reference proteome</keyword>
<sequence>MAYGAQPLPGEDKEDQMPEHSTGAPVLMPQVAAPGVPAALERRNILLLQGLMGPLFRKVGQALRRDGYGVYKVNFNGGDRLFWRLPNGIDYRGTPAEWPGALERIIADRGITDVVLFGDCRPLHIAAIALCRDLHIPVHVFEEGYIRPDWVTLELGGVNGHSTLPRDAAWYRAEAATLPPVPPQHPFPSSFRRRAVEGILYNLADVLTRWHYPFWENHRPFHPVVEGIGWARRLMRRKEARERADAVLARLAMTTEPYMVFPLQLDSDAQIRFHSSFAGVADALLMVITSFASHAPKDMRLVVKEHPLDNGVRDWRDEAMMLAALHGVADRIDYLEMGDIVPVTQRSKGMVTINSTSGTLAIALDIPVIALGQAVYDIEGVTYQGRLDDFWRDPGKPDAETFAAFRRVLIDRCLVAGGFFSDEALDKVIEGVVARLEAASPLKVAIPQVRNPTVPATAVWQPPEIGDQHHPR</sequence>
<evidence type="ECO:0000313" key="3">
    <source>
        <dbReference type="Proteomes" id="UP000652430"/>
    </source>
</evidence>
<dbReference type="Proteomes" id="UP000652430">
    <property type="component" value="Unassembled WGS sequence"/>
</dbReference>
<dbReference type="CDD" id="cd16441">
    <property type="entry name" value="beta_Kdo_transferase_KpsS"/>
    <property type="match status" value="1"/>
</dbReference>
<protein>
    <submittedName>
        <fullName evidence="2">Capsular polysaccharide export protein</fullName>
    </submittedName>
</protein>
<dbReference type="Pfam" id="PF05159">
    <property type="entry name" value="Capsule_synth"/>
    <property type="match status" value="1"/>
</dbReference>
<evidence type="ECO:0000256" key="1">
    <source>
        <dbReference type="SAM" id="MobiDB-lite"/>
    </source>
</evidence>
<proteinExistence type="predicted"/>
<reference evidence="3" key="1">
    <citation type="journal article" date="2019" name="Int. J. Syst. Evol. Microbiol.">
        <title>The Global Catalogue of Microorganisms (GCM) 10K type strain sequencing project: providing services to taxonomists for standard genome sequencing and annotation.</title>
        <authorList>
            <consortium name="The Broad Institute Genomics Platform"/>
            <consortium name="The Broad Institute Genome Sequencing Center for Infectious Disease"/>
            <person name="Wu L."/>
            <person name="Ma J."/>
        </authorList>
    </citation>
    <scope>NUCLEOTIDE SEQUENCE [LARGE SCALE GENOMIC DNA]</scope>
    <source>
        <strain evidence="3">CGMCC 1.8957</strain>
    </source>
</reference>
<accession>A0ABQ3LL95</accession>
<gene>
    <name evidence="2" type="primary">wcbO</name>
    <name evidence="2" type="ORF">GCM10008023_26500</name>
</gene>
<feature type="region of interest" description="Disordered" evidence="1">
    <location>
        <begin position="1"/>
        <end position="23"/>
    </location>
</feature>